<name>A0A7U2F454_PHANO</name>
<sequence length="52" mass="5974">MLRSSMQRGMCDWKRTVDAMRGAKRARDGSALQEIKGRIVQGMEVRYTGKTR</sequence>
<organism evidence="1 2">
    <name type="scientific">Phaeosphaeria nodorum (strain SN15 / ATCC MYA-4574 / FGSC 10173)</name>
    <name type="common">Glume blotch fungus</name>
    <name type="synonym">Parastagonospora nodorum</name>
    <dbReference type="NCBI Taxonomy" id="321614"/>
    <lineage>
        <taxon>Eukaryota</taxon>
        <taxon>Fungi</taxon>
        <taxon>Dikarya</taxon>
        <taxon>Ascomycota</taxon>
        <taxon>Pezizomycotina</taxon>
        <taxon>Dothideomycetes</taxon>
        <taxon>Pleosporomycetidae</taxon>
        <taxon>Pleosporales</taxon>
        <taxon>Pleosporineae</taxon>
        <taxon>Phaeosphaeriaceae</taxon>
        <taxon>Parastagonospora</taxon>
    </lineage>
</organism>
<gene>
    <name evidence="1" type="ORF">JI435_411930</name>
</gene>
<dbReference type="VEuPathDB" id="FungiDB:JI435_411930"/>
<accession>A0A7U2F454</accession>
<protein>
    <submittedName>
        <fullName evidence="1">Uncharacterized protein</fullName>
    </submittedName>
</protein>
<dbReference type="Proteomes" id="UP000663193">
    <property type="component" value="Chromosome 8"/>
</dbReference>
<reference evidence="2" key="1">
    <citation type="journal article" date="2021" name="BMC Genomics">
        <title>Chromosome-level genome assembly and manually-curated proteome of model necrotroph Parastagonospora nodorum Sn15 reveals a genome-wide trove of candidate effector homologs, and redundancy of virulence-related functions within an accessory chromosome.</title>
        <authorList>
            <person name="Bertazzoni S."/>
            <person name="Jones D.A.B."/>
            <person name="Phan H.T."/>
            <person name="Tan K.-C."/>
            <person name="Hane J.K."/>
        </authorList>
    </citation>
    <scope>NUCLEOTIDE SEQUENCE [LARGE SCALE GENOMIC DNA]</scope>
    <source>
        <strain evidence="2">SN15 / ATCC MYA-4574 / FGSC 10173)</strain>
    </source>
</reference>
<keyword evidence="2" id="KW-1185">Reference proteome</keyword>
<evidence type="ECO:0000313" key="2">
    <source>
        <dbReference type="Proteomes" id="UP000663193"/>
    </source>
</evidence>
<dbReference type="EMBL" id="CP069030">
    <property type="protein sequence ID" value="QRC98351.1"/>
    <property type="molecule type" value="Genomic_DNA"/>
</dbReference>
<proteinExistence type="predicted"/>
<dbReference type="AlphaFoldDB" id="A0A7U2F454"/>
<evidence type="ECO:0000313" key="1">
    <source>
        <dbReference type="EMBL" id="QRC98351.1"/>
    </source>
</evidence>